<dbReference type="InterPro" id="IPR000742">
    <property type="entry name" value="EGF"/>
</dbReference>
<feature type="active site" evidence="9">
    <location>
        <position position="261"/>
    </location>
</feature>
<dbReference type="GO" id="GO:0022407">
    <property type="term" value="P:regulation of cell-cell adhesion"/>
    <property type="evidence" value="ECO:0007669"/>
    <property type="project" value="TreeGrafter"/>
</dbReference>
<dbReference type="GO" id="GO:0050839">
    <property type="term" value="F:cell adhesion molecule binding"/>
    <property type="evidence" value="ECO:0007669"/>
    <property type="project" value="TreeGrafter"/>
</dbReference>
<evidence type="ECO:0000259" key="11">
    <source>
        <dbReference type="PROSITE" id="PS50026"/>
    </source>
</evidence>
<evidence type="ECO:0000313" key="14">
    <source>
        <dbReference type="Ensembl" id="ENSSGRP00000015786.1"/>
    </source>
</evidence>
<dbReference type="PROSITE" id="PS50214">
    <property type="entry name" value="DISINTEGRIN_2"/>
    <property type="match status" value="1"/>
</dbReference>
<dbReference type="InterPro" id="IPR001762">
    <property type="entry name" value="Disintegrin_dom"/>
</dbReference>
<keyword evidence="6 8" id="KW-1015">Disulfide bond</keyword>
<dbReference type="GO" id="GO:0016020">
    <property type="term" value="C:membrane"/>
    <property type="evidence" value="ECO:0007669"/>
    <property type="project" value="UniProtKB-SubCell"/>
</dbReference>
<dbReference type="Ensembl" id="ENSSGRT00000017100.1">
    <property type="protein sequence ID" value="ENSSGRP00000015786.1"/>
    <property type="gene ID" value="ENSSGRG00000009672.1"/>
</dbReference>
<protein>
    <submittedName>
        <fullName evidence="14">ADAM metallopeptidase domain 8b</fullName>
    </submittedName>
</protein>
<feature type="disulfide bond" evidence="8">
    <location>
        <begin position="541"/>
        <end position="550"/>
    </location>
</feature>
<dbReference type="PROSITE" id="PS50215">
    <property type="entry name" value="ADAM_MEPRO"/>
    <property type="match status" value="1"/>
</dbReference>
<feature type="binding site" evidence="9">
    <location>
        <position position="264"/>
    </location>
    <ligand>
        <name>Zn(2+)</name>
        <dbReference type="ChEBI" id="CHEBI:29105"/>
        <note>catalytic</note>
    </ligand>
</feature>
<keyword evidence="5 10" id="KW-0472">Membrane</keyword>
<evidence type="ECO:0000256" key="3">
    <source>
        <dbReference type="ARBA" id="ARBA00022692"/>
    </source>
</evidence>
<feature type="disulfide bond" evidence="7">
    <location>
        <begin position="388"/>
        <end position="408"/>
    </location>
</feature>
<name>A0A672KVL3_SINGR</name>
<dbReference type="PRINTS" id="PR00289">
    <property type="entry name" value="DISINTEGRIN"/>
</dbReference>
<dbReference type="InterPro" id="IPR024079">
    <property type="entry name" value="MetalloPept_cat_dom_sf"/>
</dbReference>
<evidence type="ECO:0000256" key="2">
    <source>
        <dbReference type="ARBA" id="ARBA00022536"/>
    </source>
</evidence>
<evidence type="ECO:0000256" key="10">
    <source>
        <dbReference type="SAM" id="Phobius"/>
    </source>
</evidence>
<dbReference type="InterPro" id="IPR006586">
    <property type="entry name" value="ADAM_Cys-rich"/>
</dbReference>
<keyword evidence="9" id="KW-0862">Zinc</keyword>
<dbReference type="InterPro" id="IPR013111">
    <property type="entry name" value="EGF_extracell"/>
</dbReference>
<comment type="subcellular location">
    <subcellularLocation>
        <location evidence="1">Membrane</location>
        <topology evidence="1">Single-pass membrane protein</topology>
    </subcellularLocation>
</comment>
<dbReference type="GO" id="GO:0004222">
    <property type="term" value="F:metalloendopeptidase activity"/>
    <property type="evidence" value="ECO:0007669"/>
    <property type="project" value="InterPro"/>
</dbReference>
<feature type="transmembrane region" description="Helical" evidence="10">
    <location>
        <begin position="562"/>
        <end position="583"/>
    </location>
</feature>
<evidence type="ECO:0000256" key="4">
    <source>
        <dbReference type="ARBA" id="ARBA00022989"/>
    </source>
</evidence>
<dbReference type="PROSITE" id="PS01186">
    <property type="entry name" value="EGF_2"/>
    <property type="match status" value="1"/>
</dbReference>
<organism evidence="14 15">
    <name type="scientific">Sinocyclocheilus grahami</name>
    <name type="common">Dianchi golden-line fish</name>
    <name type="synonym">Barbus grahami</name>
    <dbReference type="NCBI Taxonomy" id="75366"/>
    <lineage>
        <taxon>Eukaryota</taxon>
        <taxon>Metazoa</taxon>
        <taxon>Chordata</taxon>
        <taxon>Craniata</taxon>
        <taxon>Vertebrata</taxon>
        <taxon>Euteleostomi</taxon>
        <taxon>Actinopterygii</taxon>
        <taxon>Neopterygii</taxon>
        <taxon>Teleostei</taxon>
        <taxon>Ostariophysi</taxon>
        <taxon>Cypriniformes</taxon>
        <taxon>Cyprinidae</taxon>
        <taxon>Cyprininae</taxon>
        <taxon>Sinocyclocheilus</taxon>
    </lineage>
</organism>
<dbReference type="Pfam" id="PF01421">
    <property type="entry name" value="Reprolysin"/>
    <property type="match status" value="1"/>
</dbReference>
<feature type="domain" description="EGF-like" evidence="11">
    <location>
        <begin position="519"/>
        <end position="551"/>
    </location>
</feature>
<dbReference type="SMART" id="SM00608">
    <property type="entry name" value="ACR"/>
    <property type="match status" value="1"/>
</dbReference>
<evidence type="ECO:0000256" key="7">
    <source>
        <dbReference type="PROSITE-ProRule" id="PRU00068"/>
    </source>
</evidence>
<feature type="binding site" evidence="9">
    <location>
        <position position="270"/>
    </location>
    <ligand>
        <name>Zn(2+)</name>
        <dbReference type="ChEBI" id="CHEBI:29105"/>
        <note>catalytic</note>
    </ligand>
</feature>
<evidence type="ECO:0000259" key="12">
    <source>
        <dbReference type="PROSITE" id="PS50214"/>
    </source>
</evidence>
<accession>A0A672KVL3</accession>
<keyword evidence="3 10" id="KW-0812">Transmembrane</keyword>
<dbReference type="InterPro" id="IPR001590">
    <property type="entry name" value="Peptidase_M12B"/>
</dbReference>
<dbReference type="Proteomes" id="UP000472262">
    <property type="component" value="Unassembled WGS sequence"/>
</dbReference>
<dbReference type="InterPro" id="IPR036436">
    <property type="entry name" value="Disintegrin_dom_sf"/>
</dbReference>
<feature type="binding site" evidence="9">
    <location>
        <position position="260"/>
    </location>
    <ligand>
        <name>Zn(2+)</name>
        <dbReference type="ChEBI" id="CHEBI:29105"/>
        <note>catalytic</note>
    </ligand>
</feature>
<dbReference type="GO" id="GO:0006954">
    <property type="term" value="P:inflammatory response"/>
    <property type="evidence" value="ECO:0007669"/>
    <property type="project" value="TreeGrafter"/>
</dbReference>
<dbReference type="GO" id="GO:0046872">
    <property type="term" value="F:metal ion binding"/>
    <property type="evidence" value="ECO:0007669"/>
    <property type="project" value="UniProtKB-KW"/>
</dbReference>
<evidence type="ECO:0000256" key="5">
    <source>
        <dbReference type="ARBA" id="ARBA00023136"/>
    </source>
</evidence>
<evidence type="ECO:0000313" key="15">
    <source>
        <dbReference type="Proteomes" id="UP000472262"/>
    </source>
</evidence>
<dbReference type="Gene3D" id="3.40.390.10">
    <property type="entry name" value="Collagenase (Catalytic Domain)"/>
    <property type="match status" value="1"/>
</dbReference>
<dbReference type="CDD" id="cd04269">
    <property type="entry name" value="ZnMc_adamalysin_II_like"/>
    <property type="match status" value="1"/>
</dbReference>
<comment type="caution">
    <text evidence="8">Lacks conserved residue(s) required for the propagation of feature annotation.</text>
</comment>
<evidence type="ECO:0000256" key="9">
    <source>
        <dbReference type="PROSITE-ProRule" id="PRU00276"/>
    </source>
</evidence>
<evidence type="ECO:0000256" key="8">
    <source>
        <dbReference type="PROSITE-ProRule" id="PRU00076"/>
    </source>
</evidence>
<keyword evidence="15" id="KW-1185">Reference proteome</keyword>
<keyword evidence="9" id="KW-0479">Metal-binding</keyword>
<dbReference type="FunFam" id="4.10.70.10:FF:000001">
    <property type="entry name" value="Disintegrin and metalloproteinase domain-containing protein 22"/>
    <property type="match status" value="1"/>
</dbReference>
<dbReference type="PANTHER" id="PTHR11905:SF20">
    <property type="entry name" value="DISINTEGRIN AND METALLOPROTEINASE DOMAIN-CONTAINING PROTEIN 8"/>
    <property type="match status" value="1"/>
</dbReference>
<dbReference type="PROSITE" id="PS50026">
    <property type="entry name" value="EGF_3"/>
    <property type="match status" value="1"/>
</dbReference>
<dbReference type="Pfam" id="PF07974">
    <property type="entry name" value="EGF_2"/>
    <property type="match status" value="1"/>
</dbReference>
<feature type="disulfide bond" evidence="8">
    <location>
        <begin position="523"/>
        <end position="533"/>
    </location>
</feature>
<dbReference type="AlphaFoldDB" id="A0A672KVL3"/>
<evidence type="ECO:0000259" key="13">
    <source>
        <dbReference type="PROSITE" id="PS50215"/>
    </source>
</evidence>
<dbReference type="SUPFAM" id="SSF57552">
    <property type="entry name" value="Blood coagulation inhibitor (disintegrin)"/>
    <property type="match status" value="1"/>
</dbReference>
<reference evidence="14" key="1">
    <citation type="submission" date="2025-08" db="UniProtKB">
        <authorList>
            <consortium name="Ensembl"/>
        </authorList>
    </citation>
    <scope>IDENTIFICATION</scope>
</reference>
<dbReference type="Pfam" id="PF00200">
    <property type="entry name" value="Disintegrin"/>
    <property type="match status" value="1"/>
</dbReference>
<dbReference type="SMART" id="SM00050">
    <property type="entry name" value="DISIN"/>
    <property type="match status" value="1"/>
</dbReference>
<dbReference type="PANTHER" id="PTHR11905">
    <property type="entry name" value="ADAM A DISINTEGRIN AND METALLOPROTEASE DOMAIN"/>
    <property type="match status" value="1"/>
</dbReference>
<keyword evidence="4 10" id="KW-1133">Transmembrane helix</keyword>
<reference evidence="14" key="2">
    <citation type="submission" date="2025-09" db="UniProtKB">
        <authorList>
            <consortium name="Ensembl"/>
        </authorList>
    </citation>
    <scope>IDENTIFICATION</scope>
</reference>
<dbReference type="FunFam" id="3.40.390.10:FF:000002">
    <property type="entry name" value="Disintegrin and metalloproteinase domain-containing protein 22"/>
    <property type="match status" value="1"/>
</dbReference>
<sequence>MAIFRIWKIPQSVWESALESGLRQWHAPFTSSSLQDAFPNGSAQALKAMFVRMFLSSSIMSSVHRGFVRVKQQVYLIEPLTNHSDGDHALYKHEHLRWKRSSCGEPSTTIYDHEPPVAVPLKSSRSVITFSITILASYTNYGSNMDIIRARMLEVANHVDKLYRPLNIRVMLVGLEVWTKRDQIVVSLISDDTLSRFIEWRKSNLLKRVKHDNAQFVTGIDFLGDTVGLANKFAMCSESSAGVNQDHKQNSLGLASTIAHEMGHNLGMSHDEDHCTCGSFSSICIMTERVDMLFPELFSDCSLEQLSMFLDNANPSCLLDTPSSSKLYSGSVCGNAFLDPGEQCDCGTAEECENPCCDPMTCRLTEGSQCAYGDCCENCQIKDAESLCRAPANECDVPEYCTGLSEQCPENDFKMNGIPCSPGQGYCYNGQCPTHLQHCQRLWGTGKHESIVQKSKISPTSMILCLSEDVLQVQKHSQGSYLGCRVGSDALSMVPTGTKCEHNKVCFDYMCQDLSVYGNNEDCSLQCNGRGICNHKKQCHCEPGWAPPYCEVRYSELRSTKIIGISVAVAIALVLVLCGVLLYRKRRKAIISRNT</sequence>
<dbReference type="SUPFAM" id="SSF55486">
    <property type="entry name" value="Metalloproteases ('zincins'), catalytic domain"/>
    <property type="match status" value="1"/>
</dbReference>
<evidence type="ECO:0000256" key="6">
    <source>
        <dbReference type="ARBA" id="ARBA00023157"/>
    </source>
</evidence>
<feature type="domain" description="Disintegrin" evidence="12">
    <location>
        <begin position="330"/>
        <end position="416"/>
    </location>
</feature>
<dbReference type="Gene3D" id="4.10.70.10">
    <property type="entry name" value="Disintegrin domain"/>
    <property type="match status" value="1"/>
</dbReference>
<dbReference type="InterPro" id="IPR034027">
    <property type="entry name" value="Reprolysin_adamalysin"/>
</dbReference>
<dbReference type="GO" id="GO:0006508">
    <property type="term" value="P:proteolysis"/>
    <property type="evidence" value="ECO:0007669"/>
    <property type="project" value="InterPro"/>
</dbReference>
<dbReference type="InterPro" id="IPR018358">
    <property type="entry name" value="Disintegrin_CS"/>
</dbReference>
<proteinExistence type="predicted"/>
<dbReference type="GO" id="GO:0051044">
    <property type="term" value="P:positive regulation of membrane protein ectodomain proteolysis"/>
    <property type="evidence" value="ECO:0007669"/>
    <property type="project" value="TreeGrafter"/>
</dbReference>
<keyword evidence="2 8" id="KW-0245">EGF-like domain</keyword>
<evidence type="ECO:0000256" key="1">
    <source>
        <dbReference type="ARBA" id="ARBA00004167"/>
    </source>
</evidence>
<feature type="domain" description="Peptidase M12B" evidence="13">
    <location>
        <begin position="125"/>
        <end position="322"/>
    </location>
</feature>
<dbReference type="PROSITE" id="PS00427">
    <property type="entry name" value="DISINTEGRIN_1"/>
    <property type="match status" value="1"/>
</dbReference>
<dbReference type="GO" id="GO:0002693">
    <property type="term" value="P:positive regulation of cellular extravasation"/>
    <property type="evidence" value="ECO:0007669"/>
    <property type="project" value="TreeGrafter"/>
</dbReference>